<accession>A0A8J3NB15</accession>
<keyword evidence="2" id="KW-1185">Reference proteome</keyword>
<dbReference type="InterPro" id="IPR053158">
    <property type="entry name" value="CapK_Type1_Caps_Biosynth"/>
</dbReference>
<evidence type="ECO:0000313" key="1">
    <source>
        <dbReference type="EMBL" id="GHP00998.1"/>
    </source>
</evidence>
<dbReference type="AlphaFoldDB" id="A0A8J3NB15"/>
<comment type="caution">
    <text evidence="1">The sequence shown here is derived from an EMBL/GenBank/DDBJ whole genome shotgun (WGS) entry which is preliminary data.</text>
</comment>
<dbReference type="PANTHER" id="PTHR36932">
    <property type="entry name" value="CAPSULAR POLYSACCHARIDE BIOSYNTHESIS PROTEIN"/>
    <property type="match status" value="1"/>
</dbReference>
<evidence type="ECO:0000313" key="2">
    <source>
        <dbReference type="Proteomes" id="UP000597444"/>
    </source>
</evidence>
<dbReference type="PANTHER" id="PTHR36932:SF1">
    <property type="entry name" value="CAPSULAR POLYSACCHARIDE BIOSYNTHESIS PROTEIN"/>
    <property type="match status" value="1"/>
</dbReference>
<name>A0A8J3NB15_9CHLR</name>
<dbReference type="Gene3D" id="3.40.50.12780">
    <property type="entry name" value="N-terminal domain of ligase-like"/>
    <property type="match status" value="1"/>
</dbReference>
<dbReference type="InterPro" id="IPR042099">
    <property type="entry name" value="ANL_N_sf"/>
</dbReference>
<dbReference type="Proteomes" id="UP000597444">
    <property type="component" value="Unassembled WGS sequence"/>
</dbReference>
<organism evidence="1 2">
    <name type="scientific">Reticulibacter mediterranei</name>
    <dbReference type="NCBI Taxonomy" id="2778369"/>
    <lineage>
        <taxon>Bacteria</taxon>
        <taxon>Bacillati</taxon>
        <taxon>Chloroflexota</taxon>
        <taxon>Ktedonobacteria</taxon>
        <taxon>Ktedonobacterales</taxon>
        <taxon>Reticulibacteraceae</taxon>
        <taxon>Reticulibacter</taxon>
    </lineage>
</organism>
<proteinExistence type="predicted"/>
<dbReference type="SUPFAM" id="SSF56801">
    <property type="entry name" value="Acetyl-CoA synthetase-like"/>
    <property type="match status" value="1"/>
</dbReference>
<sequence length="432" mass="47923">MQRQRTRLAEIVAYARANSPYYRKLYQDLPERIEDPALLPVTSKKILMPHFDDWVTDREVSIEQVSEFVDNPDLIGERFLGKYLVATTSGTSGRRGIFLHDEWTNAVQYALSPREAAQLGASDLIGLLANGARMALVIATSGHFLGAAGSTRASKDSVLYRKMGRFFSVRTPLPELVAQLNQFRPAILFGYASQIVLLTREQEAGRLHINPVLVQAGAEALPASEYDRVARAFHAKVSTAYAATECSFMCSCCEHGWYHVNSDWVVFEPVDADYRPVPSGTQSHTVLVSNLANRVQPILRYDLGDSIFQRPDPCPCGNPLPAIRVQGRVADVLTFPTKGGEQVSIAPLVFGSLIDGLSGIELFQIVQTTPTSLRLRLRFATGADPDQVWQQVRTEVTRLLTEYRVGYITLERAEEPPQQSPGGKYRSVIPLS</sequence>
<dbReference type="EMBL" id="BNJK01000004">
    <property type="protein sequence ID" value="GHP00998.1"/>
    <property type="molecule type" value="Genomic_DNA"/>
</dbReference>
<gene>
    <name evidence="1" type="ORF">KSF_110450</name>
</gene>
<protein>
    <submittedName>
        <fullName evidence="1">Coenzyme F390 synthetase</fullName>
    </submittedName>
</protein>
<reference evidence="1" key="1">
    <citation type="submission" date="2020-10" db="EMBL/GenBank/DDBJ databases">
        <title>Taxonomic study of unclassified bacteria belonging to the class Ktedonobacteria.</title>
        <authorList>
            <person name="Yabe S."/>
            <person name="Wang C.M."/>
            <person name="Zheng Y."/>
            <person name="Sakai Y."/>
            <person name="Cavaletti L."/>
            <person name="Monciardini P."/>
            <person name="Donadio S."/>
        </authorList>
    </citation>
    <scope>NUCLEOTIDE SEQUENCE</scope>
    <source>
        <strain evidence="1">ID150040</strain>
    </source>
</reference>